<sequence length="62" mass="6802">METLVALAVIAAMIIIGVVLIHLLNAQHAVRMTSYRFSAPLPGLGRRGRRRNRAAKDPEHTA</sequence>
<proteinExistence type="predicted"/>
<accession>A0A7H1B9T1</accession>
<dbReference type="Proteomes" id="UP000516428">
    <property type="component" value="Chromosome"/>
</dbReference>
<evidence type="ECO:0000313" key="4">
    <source>
        <dbReference type="Proteomes" id="UP000516428"/>
    </source>
</evidence>
<keyword evidence="2" id="KW-0812">Transmembrane</keyword>
<gene>
    <name evidence="3" type="ORF">IAG42_19065</name>
</gene>
<name>A0A7H1B9T1_9ACTN</name>
<feature type="transmembrane region" description="Helical" evidence="2">
    <location>
        <begin position="6"/>
        <end position="26"/>
    </location>
</feature>
<dbReference type="AlphaFoldDB" id="A0A7H1B9T1"/>
<protein>
    <submittedName>
        <fullName evidence="3">Uncharacterized protein</fullName>
    </submittedName>
</protein>
<keyword evidence="4" id="KW-1185">Reference proteome</keyword>
<organism evidence="3 4">
    <name type="scientific">Streptomyces xanthii</name>
    <dbReference type="NCBI Taxonomy" id="2768069"/>
    <lineage>
        <taxon>Bacteria</taxon>
        <taxon>Bacillati</taxon>
        <taxon>Actinomycetota</taxon>
        <taxon>Actinomycetes</taxon>
        <taxon>Kitasatosporales</taxon>
        <taxon>Streptomycetaceae</taxon>
        <taxon>Streptomyces</taxon>
    </lineage>
</organism>
<evidence type="ECO:0000313" key="3">
    <source>
        <dbReference type="EMBL" id="QNS05486.1"/>
    </source>
</evidence>
<dbReference type="RefSeq" id="WP_188338180.1">
    <property type="nucleotide sequence ID" value="NZ_CP061281.1"/>
</dbReference>
<reference evidence="3 4" key="1">
    <citation type="submission" date="2020-09" db="EMBL/GenBank/DDBJ databases">
        <title>A novel species.</title>
        <authorList>
            <person name="Gao J."/>
        </authorList>
    </citation>
    <scope>NUCLEOTIDE SEQUENCE [LARGE SCALE GENOMIC DNA]</scope>
    <source>
        <strain evidence="3 4">CRXT-Y-14</strain>
    </source>
</reference>
<dbReference type="EMBL" id="CP061281">
    <property type="protein sequence ID" value="QNS05486.1"/>
    <property type="molecule type" value="Genomic_DNA"/>
</dbReference>
<feature type="region of interest" description="Disordered" evidence="1">
    <location>
        <begin position="38"/>
        <end position="62"/>
    </location>
</feature>
<keyword evidence="2" id="KW-0472">Membrane</keyword>
<dbReference type="KEGG" id="sxn:IAG42_19065"/>
<evidence type="ECO:0000256" key="1">
    <source>
        <dbReference type="SAM" id="MobiDB-lite"/>
    </source>
</evidence>
<keyword evidence="2" id="KW-1133">Transmembrane helix</keyword>
<evidence type="ECO:0000256" key="2">
    <source>
        <dbReference type="SAM" id="Phobius"/>
    </source>
</evidence>